<dbReference type="EMBL" id="GGEC01008127">
    <property type="protein sequence ID" value="MBW88610.1"/>
    <property type="molecule type" value="Transcribed_RNA"/>
</dbReference>
<accession>A0A2P2J579</accession>
<feature type="chain" id="PRO_5015131752" evidence="1">
    <location>
        <begin position="24"/>
        <end position="336"/>
    </location>
</feature>
<dbReference type="PANTHER" id="PTHR34056">
    <property type="entry name" value="GPI-ANCHORED PROTEIN"/>
    <property type="match status" value="1"/>
</dbReference>
<feature type="signal peptide" evidence="1">
    <location>
        <begin position="1"/>
        <end position="23"/>
    </location>
</feature>
<protein>
    <submittedName>
        <fullName evidence="2">Uncharacterized protein</fullName>
    </submittedName>
</protein>
<dbReference type="InterPro" id="IPR040376">
    <property type="entry name" value="At4g28100-like"/>
</dbReference>
<organism evidence="2">
    <name type="scientific">Rhizophora mucronata</name>
    <name type="common">Asiatic mangrove</name>
    <dbReference type="NCBI Taxonomy" id="61149"/>
    <lineage>
        <taxon>Eukaryota</taxon>
        <taxon>Viridiplantae</taxon>
        <taxon>Streptophyta</taxon>
        <taxon>Embryophyta</taxon>
        <taxon>Tracheophyta</taxon>
        <taxon>Spermatophyta</taxon>
        <taxon>Magnoliopsida</taxon>
        <taxon>eudicotyledons</taxon>
        <taxon>Gunneridae</taxon>
        <taxon>Pentapetalae</taxon>
        <taxon>rosids</taxon>
        <taxon>fabids</taxon>
        <taxon>Malpighiales</taxon>
        <taxon>Rhizophoraceae</taxon>
        <taxon>Rhizophora</taxon>
    </lineage>
</organism>
<evidence type="ECO:0000256" key="1">
    <source>
        <dbReference type="SAM" id="SignalP"/>
    </source>
</evidence>
<name>A0A2P2J579_RHIMU</name>
<keyword evidence="1" id="KW-0732">Signal</keyword>
<dbReference type="AlphaFoldDB" id="A0A2P2J579"/>
<reference evidence="2" key="1">
    <citation type="submission" date="2018-02" db="EMBL/GenBank/DDBJ databases">
        <title>Rhizophora mucronata_Transcriptome.</title>
        <authorList>
            <person name="Meera S.P."/>
            <person name="Sreeshan A."/>
            <person name="Augustine A."/>
        </authorList>
    </citation>
    <scope>NUCLEOTIDE SEQUENCE</scope>
    <source>
        <tissue evidence="2">Leaf</tissue>
    </source>
</reference>
<sequence>MSPKHLFFSPVLFFFSPILLVLGSPDPDPAKVQPFLPNPSPSATIPAFPEQSNEVGCPLDLPDELFHGIKSACGSRSGGNKKLRRSRCCPVLAAWLFSAYSATALGRAGRLVPTSVDMPLLPDDSETCVDNLGKSLRERGIELVKPNETCDLVYCYCGIRLHPLNCPEAFSLTQDGKLVGDKSVKRLERDCLSSTTNVNGFSSLGGCSKCLNSLHLLNNKKPLNSSKSEERTTKMHKKDCQLMGITWLLAKNRTSYIHTVSAVLRAMMLSTDSSNPQSCTLNSDGMPLAVDSSQISNNSPPSTHQVSVYTMNIALACLLQMLLIAVPFAKLRGLLP</sequence>
<proteinExistence type="predicted"/>
<dbReference type="PANTHER" id="PTHR34056:SF1">
    <property type="entry name" value="GPI-ANCHORED PROTEIN"/>
    <property type="match status" value="1"/>
</dbReference>
<evidence type="ECO:0000313" key="2">
    <source>
        <dbReference type="EMBL" id="MBW88610.1"/>
    </source>
</evidence>